<dbReference type="Proteomes" id="UP000031623">
    <property type="component" value="Chromosome"/>
</dbReference>
<dbReference type="SUPFAM" id="SSF52317">
    <property type="entry name" value="Class I glutamine amidotransferase-like"/>
    <property type="match status" value="1"/>
</dbReference>
<dbReference type="NCBIfam" id="NF005458">
    <property type="entry name" value="PRK07053.1"/>
    <property type="match status" value="1"/>
</dbReference>
<evidence type="ECO:0000313" key="3">
    <source>
        <dbReference type="Proteomes" id="UP000031623"/>
    </source>
</evidence>
<dbReference type="AlphaFoldDB" id="A0A090AD00"/>
<sequence>MRTVLALQHLAFEDLGYFNEIFIRYGYHVHTVEVPVISLENIDPLAADVWVILGGPIGVYETDSYPFLTQELELIEKRLAAGKPTLGICLGCQLIAKALGAEVYPATTKELGWETIQLTAAGQNSCLAALGEEEPVLHWHGDTFDLPKGAVLLAATQLIPNQAFSWGTHALGLQFHIEITAIGMERWLVGHRAEIGHTPGISIPQLRAATLQQAGKLQQRGSKLLDSWLKTQHLPAAN</sequence>
<dbReference type="OrthoDB" id="9813383at2"/>
<dbReference type="STRING" id="40754.THII_0367"/>
<name>A0A090AD00_9GAMM</name>
<evidence type="ECO:0000259" key="1">
    <source>
        <dbReference type="Pfam" id="PF00117"/>
    </source>
</evidence>
<dbReference type="KEGG" id="tig:THII_0367"/>
<gene>
    <name evidence="2" type="ORF">THII_0367</name>
</gene>
<dbReference type="EMBL" id="AP014633">
    <property type="protein sequence ID" value="BAP54664.1"/>
    <property type="molecule type" value="Genomic_DNA"/>
</dbReference>
<accession>A0A090AD00</accession>
<dbReference type="InterPro" id="IPR044992">
    <property type="entry name" value="ChyE-like"/>
</dbReference>
<proteinExistence type="predicted"/>
<dbReference type="HOGENOM" id="CLU_054974_3_1_6"/>
<dbReference type="CDD" id="cd01741">
    <property type="entry name" value="GATase1_1"/>
    <property type="match status" value="1"/>
</dbReference>
<protein>
    <submittedName>
        <fullName evidence="2">GMP synthase</fullName>
    </submittedName>
</protein>
<evidence type="ECO:0000313" key="2">
    <source>
        <dbReference type="EMBL" id="BAP54664.1"/>
    </source>
</evidence>
<dbReference type="Pfam" id="PF00117">
    <property type="entry name" value="GATase"/>
    <property type="match status" value="1"/>
</dbReference>
<dbReference type="InterPro" id="IPR029062">
    <property type="entry name" value="Class_I_gatase-like"/>
</dbReference>
<dbReference type="InterPro" id="IPR017926">
    <property type="entry name" value="GATASE"/>
</dbReference>
<reference evidence="2 3" key="1">
    <citation type="journal article" date="2014" name="ISME J.">
        <title>Ecophysiology of Thioploca ingrica as revealed by the complete genome sequence supplemented with proteomic evidence.</title>
        <authorList>
            <person name="Kojima H."/>
            <person name="Ogura Y."/>
            <person name="Yamamoto N."/>
            <person name="Togashi T."/>
            <person name="Mori H."/>
            <person name="Watanabe T."/>
            <person name="Nemoto F."/>
            <person name="Kurokawa K."/>
            <person name="Hayashi T."/>
            <person name="Fukui M."/>
        </authorList>
    </citation>
    <scope>NUCLEOTIDE SEQUENCE [LARGE SCALE GENOMIC DNA]</scope>
</reference>
<feature type="domain" description="Glutamine amidotransferase" evidence="1">
    <location>
        <begin position="24"/>
        <end position="180"/>
    </location>
</feature>
<keyword evidence="3" id="KW-1185">Reference proteome</keyword>
<dbReference type="GO" id="GO:0005829">
    <property type="term" value="C:cytosol"/>
    <property type="evidence" value="ECO:0007669"/>
    <property type="project" value="TreeGrafter"/>
</dbReference>
<dbReference type="Gene3D" id="3.40.50.880">
    <property type="match status" value="1"/>
</dbReference>
<dbReference type="PANTHER" id="PTHR42695">
    <property type="entry name" value="GLUTAMINE AMIDOTRANSFERASE YLR126C-RELATED"/>
    <property type="match status" value="1"/>
</dbReference>
<dbReference type="PANTHER" id="PTHR42695:SF5">
    <property type="entry name" value="GLUTAMINE AMIDOTRANSFERASE YLR126C-RELATED"/>
    <property type="match status" value="1"/>
</dbReference>
<organism evidence="2 3">
    <name type="scientific">Thioploca ingrica</name>
    <dbReference type="NCBI Taxonomy" id="40754"/>
    <lineage>
        <taxon>Bacteria</taxon>
        <taxon>Pseudomonadati</taxon>
        <taxon>Pseudomonadota</taxon>
        <taxon>Gammaproteobacteria</taxon>
        <taxon>Thiotrichales</taxon>
        <taxon>Thiotrichaceae</taxon>
        <taxon>Thioploca</taxon>
    </lineage>
</organism>
<dbReference type="PROSITE" id="PS51273">
    <property type="entry name" value="GATASE_TYPE_1"/>
    <property type="match status" value="1"/>
</dbReference>